<gene>
    <name evidence="1" type="ORF">COCNU_13G000100</name>
</gene>
<dbReference type="EMBL" id="CM017884">
    <property type="protein sequence ID" value="KAG1366220.1"/>
    <property type="molecule type" value="Genomic_DNA"/>
</dbReference>
<reference evidence="1" key="1">
    <citation type="journal article" date="2017" name="Gigascience">
        <title>The genome draft of coconut (Cocos nucifera).</title>
        <authorList>
            <person name="Xiao Y."/>
            <person name="Xu P."/>
            <person name="Fan H."/>
            <person name="Baudouin L."/>
            <person name="Xia W."/>
            <person name="Bocs S."/>
            <person name="Xu J."/>
            <person name="Li Q."/>
            <person name="Guo A."/>
            <person name="Zhou L."/>
            <person name="Li J."/>
            <person name="Wu Y."/>
            <person name="Ma Z."/>
            <person name="Armero A."/>
            <person name="Issali A.E."/>
            <person name="Liu N."/>
            <person name="Peng M."/>
            <person name="Yang Y."/>
        </authorList>
    </citation>
    <scope>NUCLEOTIDE SEQUENCE</scope>
    <source>
        <tissue evidence="1">Spear leaf of Hainan Tall coconut</tissue>
    </source>
</reference>
<dbReference type="Proteomes" id="UP000797356">
    <property type="component" value="Chromosome 13"/>
</dbReference>
<keyword evidence="2" id="KW-1185">Reference proteome</keyword>
<comment type="caution">
    <text evidence="1">The sequence shown here is derived from an EMBL/GenBank/DDBJ whole genome shotgun (WGS) entry which is preliminary data.</text>
</comment>
<organism evidence="1 2">
    <name type="scientific">Cocos nucifera</name>
    <name type="common">Coconut palm</name>
    <dbReference type="NCBI Taxonomy" id="13894"/>
    <lineage>
        <taxon>Eukaryota</taxon>
        <taxon>Viridiplantae</taxon>
        <taxon>Streptophyta</taxon>
        <taxon>Embryophyta</taxon>
        <taxon>Tracheophyta</taxon>
        <taxon>Spermatophyta</taxon>
        <taxon>Magnoliopsida</taxon>
        <taxon>Liliopsida</taxon>
        <taxon>Arecaceae</taxon>
        <taxon>Arecoideae</taxon>
        <taxon>Cocoseae</taxon>
        <taxon>Attaleinae</taxon>
        <taxon>Cocos</taxon>
    </lineage>
</organism>
<dbReference type="OrthoDB" id="10262323at2759"/>
<reference evidence="1" key="2">
    <citation type="submission" date="2019-07" db="EMBL/GenBank/DDBJ databases">
        <authorList>
            <person name="Yang Y."/>
            <person name="Bocs S."/>
            <person name="Baudouin L."/>
        </authorList>
    </citation>
    <scope>NUCLEOTIDE SEQUENCE</scope>
    <source>
        <tissue evidence="1">Spear leaf of Hainan Tall coconut</tissue>
    </source>
</reference>
<name>A0A8K0ISQ9_COCNU</name>
<protein>
    <submittedName>
        <fullName evidence="1">Putative 3-isopropylmalate dehydratase small subunit 3</fullName>
    </submittedName>
</protein>
<sequence length="83" mass="8686">SDSIAPSRSITFPSKPVKYCKLGSFALSGLPSTTYPNPFIPPGAVVTGKIYPFESEETGIYKECTAGGIGIVDLAKSGTRSID</sequence>
<evidence type="ECO:0000313" key="2">
    <source>
        <dbReference type="Proteomes" id="UP000797356"/>
    </source>
</evidence>
<feature type="non-terminal residue" evidence="1">
    <location>
        <position position="1"/>
    </location>
</feature>
<evidence type="ECO:0000313" key="1">
    <source>
        <dbReference type="EMBL" id="KAG1366220.1"/>
    </source>
</evidence>
<dbReference type="AlphaFoldDB" id="A0A8K0ISQ9"/>
<accession>A0A8K0ISQ9</accession>
<proteinExistence type="predicted"/>